<organism evidence="1">
    <name type="scientific">marine sediment metagenome</name>
    <dbReference type="NCBI Taxonomy" id="412755"/>
    <lineage>
        <taxon>unclassified sequences</taxon>
        <taxon>metagenomes</taxon>
        <taxon>ecological metagenomes</taxon>
    </lineage>
</organism>
<dbReference type="NCBIfam" id="TIGR01560">
    <property type="entry name" value="put_DNA_pack"/>
    <property type="match status" value="1"/>
</dbReference>
<proteinExistence type="predicted"/>
<dbReference type="InterPro" id="IPR006450">
    <property type="entry name" value="Phage_HK97_gp6-like"/>
</dbReference>
<name>X0ZW64_9ZZZZ</name>
<dbReference type="CDD" id="cd08054">
    <property type="entry name" value="gp6"/>
    <property type="match status" value="1"/>
</dbReference>
<dbReference type="AlphaFoldDB" id="X0ZW64"/>
<comment type="caution">
    <text evidence="1">The sequence shown here is derived from an EMBL/GenBank/DDBJ whole genome shotgun (WGS) entry which is preliminary data.</text>
</comment>
<reference evidence="1" key="1">
    <citation type="journal article" date="2014" name="Front. Microbiol.">
        <title>High frequency of phylogenetically diverse reductive dehalogenase-homologous genes in deep subseafloor sedimentary metagenomes.</title>
        <authorList>
            <person name="Kawai M."/>
            <person name="Futagami T."/>
            <person name="Toyoda A."/>
            <person name="Takaki Y."/>
            <person name="Nishi S."/>
            <person name="Hori S."/>
            <person name="Arai W."/>
            <person name="Tsubouchi T."/>
            <person name="Morono Y."/>
            <person name="Uchiyama I."/>
            <person name="Ito T."/>
            <person name="Fujiyama A."/>
            <person name="Inagaki F."/>
            <person name="Takami H."/>
        </authorList>
    </citation>
    <scope>NUCLEOTIDE SEQUENCE</scope>
    <source>
        <strain evidence="1">Expedition CK06-06</strain>
    </source>
</reference>
<evidence type="ECO:0000313" key="1">
    <source>
        <dbReference type="EMBL" id="GAG62152.1"/>
    </source>
</evidence>
<evidence type="ECO:0008006" key="2">
    <source>
        <dbReference type="Google" id="ProtNLM"/>
    </source>
</evidence>
<dbReference type="Gene3D" id="1.10.3230.30">
    <property type="entry name" value="Phage gp6-like head-tail connector protein"/>
    <property type="match status" value="1"/>
</dbReference>
<dbReference type="Pfam" id="PF05135">
    <property type="entry name" value="Phage_connect_1"/>
    <property type="match status" value="1"/>
</dbReference>
<dbReference type="EMBL" id="BART01002458">
    <property type="protein sequence ID" value="GAG62152.1"/>
    <property type="molecule type" value="Genomic_DNA"/>
</dbReference>
<gene>
    <name evidence="1" type="ORF">S01H4_07495</name>
</gene>
<dbReference type="InterPro" id="IPR021146">
    <property type="entry name" value="Phage_gp6-like_head-tail"/>
</dbReference>
<protein>
    <recommendedName>
        <fullName evidence="2">Phage gp6-like head-tail connector protein</fullName>
    </recommendedName>
</protein>
<sequence>MPYISLNEAKEHCRVELDFLEDDFYITSLIKVAESAVSHHIHEDLAVLEVEGILDPTLIQAIKLMVGHFYDSREPTVRGLSIAKVPMTVEYLLDNDWNRTIA</sequence>
<accession>X0ZW64</accession>